<dbReference type="Gene3D" id="1.10.10.10">
    <property type="entry name" value="Winged helix-like DNA-binding domain superfamily/Winged helix DNA-binding domain"/>
    <property type="match status" value="1"/>
</dbReference>
<dbReference type="Pfam" id="PF04545">
    <property type="entry name" value="Sigma70_r4"/>
    <property type="match status" value="1"/>
</dbReference>
<proteinExistence type="predicted"/>
<dbReference type="GO" id="GO:0003677">
    <property type="term" value="F:DNA binding"/>
    <property type="evidence" value="ECO:0007669"/>
    <property type="project" value="UniProtKB-KW"/>
</dbReference>
<protein>
    <submittedName>
        <fullName evidence="7">DNA-directed RNA polymerase</fullName>
    </submittedName>
</protein>
<dbReference type="SUPFAM" id="SSF88659">
    <property type="entry name" value="Sigma3 and sigma4 domains of RNA polymerase sigma factors"/>
    <property type="match status" value="1"/>
</dbReference>
<dbReference type="GO" id="GO:0006352">
    <property type="term" value="P:DNA-templated transcription initiation"/>
    <property type="evidence" value="ECO:0007669"/>
    <property type="project" value="InterPro"/>
</dbReference>
<keyword evidence="8" id="KW-1185">Reference proteome</keyword>
<evidence type="ECO:0000256" key="3">
    <source>
        <dbReference type="ARBA" id="ARBA00023125"/>
    </source>
</evidence>
<gene>
    <name evidence="7" type="ORF">IQ10_00281</name>
</gene>
<evidence type="ECO:0000259" key="6">
    <source>
        <dbReference type="Pfam" id="PF04545"/>
    </source>
</evidence>
<sequence length="168" mass="19649">MHSQSFEQVLCDFEGLIKNQIKKLRLTSYFDEYYQVGVVALWEAYRNFDPERGSFAAFALHTVRGHMLTMLRKEKRFGDHHVLHDEQQTTAYIDEQHSYHLDSSLFSSLTPYLSHLTEREQLWVVEAIIHDKKLGEIAREYGVSTNTVSSWRKQAIRKLRAVHLPVGV</sequence>
<keyword evidence="3" id="KW-0238">DNA-binding</keyword>
<keyword evidence="1" id="KW-0805">Transcription regulation</keyword>
<evidence type="ECO:0000256" key="1">
    <source>
        <dbReference type="ARBA" id="ARBA00023015"/>
    </source>
</evidence>
<reference evidence="7 8" key="1">
    <citation type="journal article" date="2015" name="Stand. Genomic Sci.">
        <title>Genomic Encyclopedia of Bacterial and Archaeal Type Strains, Phase III: the genomes of soil and plant-associated and newly described type strains.</title>
        <authorList>
            <person name="Whitman W.B."/>
            <person name="Woyke T."/>
            <person name="Klenk H.P."/>
            <person name="Zhou Y."/>
            <person name="Lilburn T.G."/>
            <person name="Beck B.J."/>
            <person name="De Vos P."/>
            <person name="Vandamme P."/>
            <person name="Eisen J.A."/>
            <person name="Garrity G."/>
            <person name="Hugenholtz P."/>
            <person name="Kyrpides N.C."/>
        </authorList>
    </citation>
    <scope>NUCLEOTIDE SEQUENCE [LARGE SCALE GENOMIC DNA]</scope>
    <source>
        <strain evidence="7 8">CGMCC 1.10116</strain>
    </source>
</reference>
<keyword evidence="7" id="KW-0240">DNA-directed RNA polymerase</keyword>
<dbReference type="Gene3D" id="1.10.1740.10">
    <property type="match status" value="1"/>
</dbReference>
<dbReference type="PANTHER" id="PTHR30385:SF4">
    <property type="entry name" value="RNA POLYMERASE SIGMA-E FACTOR"/>
    <property type="match status" value="1"/>
</dbReference>
<dbReference type="GO" id="GO:0000428">
    <property type="term" value="C:DNA-directed RNA polymerase complex"/>
    <property type="evidence" value="ECO:0007669"/>
    <property type="project" value="UniProtKB-KW"/>
</dbReference>
<evidence type="ECO:0000256" key="4">
    <source>
        <dbReference type="ARBA" id="ARBA00023163"/>
    </source>
</evidence>
<feature type="domain" description="RNA polymerase sigma-70 region 4" evidence="6">
    <location>
        <begin position="113"/>
        <end position="161"/>
    </location>
</feature>
<feature type="domain" description="RNA polymerase sigma-70 region 2" evidence="5">
    <location>
        <begin position="29"/>
        <end position="76"/>
    </location>
</feature>
<dbReference type="EMBL" id="VLKZ01000001">
    <property type="protein sequence ID" value="TWI59859.1"/>
    <property type="molecule type" value="Genomic_DNA"/>
</dbReference>
<dbReference type="PANTHER" id="PTHR30385">
    <property type="entry name" value="SIGMA FACTOR F FLAGELLAR"/>
    <property type="match status" value="1"/>
</dbReference>
<evidence type="ECO:0000256" key="2">
    <source>
        <dbReference type="ARBA" id="ARBA00023082"/>
    </source>
</evidence>
<dbReference type="InterPro" id="IPR013325">
    <property type="entry name" value="RNA_pol_sigma_r2"/>
</dbReference>
<dbReference type="SUPFAM" id="SSF88946">
    <property type="entry name" value="Sigma2 domain of RNA polymerase sigma factors"/>
    <property type="match status" value="1"/>
</dbReference>
<dbReference type="RefSeq" id="WP_144448685.1">
    <property type="nucleotide sequence ID" value="NZ_VLKZ01000001.1"/>
</dbReference>
<accession>A0A562QSX4</accession>
<evidence type="ECO:0000313" key="7">
    <source>
        <dbReference type="EMBL" id="TWI59859.1"/>
    </source>
</evidence>
<evidence type="ECO:0000313" key="8">
    <source>
        <dbReference type="Proteomes" id="UP000315711"/>
    </source>
</evidence>
<evidence type="ECO:0000259" key="5">
    <source>
        <dbReference type="Pfam" id="PF04542"/>
    </source>
</evidence>
<name>A0A562QSX4_9BACI</name>
<dbReference type="InterPro" id="IPR036388">
    <property type="entry name" value="WH-like_DNA-bd_sf"/>
</dbReference>
<comment type="caution">
    <text evidence="7">The sequence shown here is derived from an EMBL/GenBank/DDBJ whole genome shotgun (WGS) entry which is preliminary data.</text>
</comment>
<dbReference type="Proteomes" id="UP000315711">
    <property type="component" value="Unassembled WGS sequence"/>
</dbReference>
<keyword evidence="4" id="KW-0804">Transcription</keyword>
<organism evidence="7 8">
    <name type="scientific">Halalkalibacter nanhaiisediminis</name>
    <dbReference type="NCBI Taxonomy" id="688079"/>
    <lineage>
        <taxon>Bacteria</taxon>
        <taxon>Bacillati</taxon>
        <taxon>Bacillota</taxon>
        <taxon>Bacilli</taxon>
        <taxon>Bacillales</taxon>
        <taxon>Bacillaceae</taxon>
        <taxon>Halalkalibacter</taxon>
    </lineage>
</organism>
<keyword evidence="2" id="KW-0731">Sigma factor</keyword>
<dbReference type="NCBIfam" id="TIGR02937">
    <property type="entry name" value="sigma70-ECF"/>
    <property type="match status" value="1"/>
</dbReference>
<dbReference type="NCBIfam" id="NF005248">
    <property type="entry name" value="PRK06759.1"/>
    <property type="match status" value="1"/>
</dbReference>
<dbReference type="InterPro" id="IPR007627">
    <property type="entry name" value="RNA_pol_sigma70_r2"/>
</dbReference>
<dbReference type="GO" id="GO:0016987">
    <property type="term" value="F:sigma factor activity"/>
    <property type="evidence" value="ECO:0007669"/>
    <property type="project" value="UniProtKB-KW"/>
</dbReference>
<dbReference type="InterPro" id="IPR007630">
    <property type="entry name" value="RNA_pol_sigma70_r4"/>
</dbReference>
<dbReference type="InterPro" id="IPR014284">
    <property type="entry name" value="RNA_pol_sigma-70_dom"/>
</dbReference>
<dbReference type="AlphaFoldDB" id="A0A562QSX4"/>
<dbReference type="OrthoDB" id="9783788at2"/>
<dbReference type="InterPro" id="IPR013324">
    <property type="entry name" value="RNA_pol_sigma_r3/r4-like"/>
</dbReference>
<dbReference type="Pfam" id="PF04542">
    <property type="entry name" value="Sigma70_r2"/>
    <property type="match status" value="1"/>
</dbReference>